<keyword evidence="6 10" id="KW-0342">GTP-binding</keyword>
<comment type="catalytic activity">
    <reaction evidence="8">
        <text>a 3'-end 3'-phospho-ribonucleotide-RNA + a 5'-end dephospho-ribonucleoside-RNA + GTP = a ribonucleotidyl-ribonucleotide-RNA + GMP + diphosphate</text>
        <dbReference type="Rhea" id="RHEA:68076"/>
        <dbReference type="Rhea" id="RHEA-COMP:10463"/>
        <dbReference type="Rhea" id="RHEA-COMP:13936"/>
        <dbReference type="Rhea" id="RHEA-COMP:17355"/>
        <dbReference type="ChEBI" id="CHEBI:33019"/>
        <dbReference type="ChEBI" id="CHEBI:37565"/>
        <dbReference type="ChEBI" id="CHEBI:58115"/>
        <dbReference type="ChEBI" id="CHEBI:83062"/>
        <dbReference type="ChEBI" id="CHEBI:138284"/>
        <dbReference type="ChEBI" id="CHEBI:173118"/>
        <dbReference type="EC" id="6.5.1.8"/>
    </reaction>
</comment>
<evidence type="ECO:0000256" key="3">
    <source>
        <dbReference type="ARBA" id="ARBA00022723"/>
    </source>
</evidence>
<feature type="binding site" evidence="11">
    <location>
        <position position="174"/>
    </location>
    <ligand>
        <name>Mn(2+)</name>
        <dbReference type="ChEBI" id="CHEBI:29035"/>
        <label>2</label>
    </ligand>
</feature>
<feature type="binding site" evidence="10">
    <location>
        <position position="391"/>
    </location>
    <ligand>
        <name>GMP</name>
        <dbReference type="ChEBI" id="CHEBI:58115"/>
    </ligand>
</feature>
<evidence type="ECO:0000313" key="13">
    <source>
        <dbReference type="Proteomes" id="UP000664209"/>
    </source>
</evidence>
<comment type="cofactor">
    <cofactor evidence="11">
        <name>Mn(2+)</name>
        <dbReference type="ChEBI" id="CHEBI:29035"/>
    </cofactor>
    <text evidence="11">Binds 2 manganese ions per subunit.</text>
</comment>
<dbReference type="RefSeq" id="WP_208056608.1">
    <property type="nucleotide sequence ID" value="NZ_JAGEMK010000008.1"/>
</dbReference>
<dbReference type="AlphaFoldDB" id="A0A939LUH7"/>
<dbReference type="GO" id="GO:0170057">
    <property type="term" value="F:RNA ligase (GTP) activity"/>
    <property type="evidence" value="ECO:0007669"/>
    <property type="project" value="UniProtKB-EC"/>
</dbReference>
<evidence type="ECO:0000256" key="11">
    <source>
        <dbReference type="PIRSR" id="PIRSR601233-3"/>
    </source>
</evidence>
<feature type="binding site" evidence="10">
    <location>
        <begin position="265"/>
        <end position="266"/>
    </location>
    <ligand>
        <name>GMP</name>
        <dbReference type="ChEBI" id="CHEBI:58115"/>
    </ligand>
</feature>
<evidence type="ECO:0000256" key="1">
    <source>
        <dbReference type="ARBA" id="ARBA00012726"/>
    </source>
</evidence>
<feature type="binding site" evidence="10">
    <location>
        <begin position="297"/>
        <end position="300"/>
    </location>
    <ligand>
        <name>GMP</name>
        <dbReference type="ChEBI" id="CHEBI:58115"/>
    </ligand>
</feature>
<reference evidence="12" key="1">
    <citation type="submission" date="2021-03" db="EMBL/GenBank/DDBJ databases">
        <title>Actinotalea soli sp. nov., isolated from soil.</title>
        <authorList>
            <person name="Ping W."/>
            <person name="Zhang J."/>
        </authorList>
    </citation>
    <scope>NUCLEOTIDE SEQUENCE</scope>
    <source>
        <strain evidence="12">BY-33</strain>
    </source>
</reference>
<dbReference type="GO" id="GO:0003909">
    <property type="term" value="F:DNA ligase activity"/>
    <property type="evidence" value="ECO:0007669"/>
    <property type="project" value="TreeGrafter"/>
</dbReference>
<evidence type="ECO:0000256" key="4">
    <source>
        <dbReference type="ARBA" id="ARBA00022741"/>
    </source>
</evidence>
<sequence>MTRHLSASLISWASILEDGTREQALRTSEMPFIYPHMALMPDAHLGKGATVGSVIPTRGAIIPAAVGVDIGCGMDAVLTQWTKDDVAATGAPLVDLREGIERRIPLSAGGRNQTLTPSAEERVGALATLAEQLEMPDPASFVGGWALQLGSLGSGNHFIEVSLDEQDRVWLFLHSGSRGVGNRIAQHHIRVARELMERYFIRLEDLDLAYLVEGTDEFWAYVRALRWAQEFARQNRAEMMDRVVDAAASFMGEDVERREEISCHHNYTEQERHFGEKVWLSRKGAIDAHEGVMGLIPGSMGTRSYVVEGKGNRDSLCSAPHGAGREYSRSRARRTFTVEQLEEAMVGIEYRRTDAFIDEIPQAYKDIDVVMADAADLVRVRHELRQIVNVKGD</sequence>
<organism evidence="12 13">
    <name type="scientific">Actinotalea soli</name>
    <dbReference type="NCBI Taxonomy" id="2819234"/>
    <lineage>
        <taxon>Bacteria</taxon>
        <taxon>Bacillati</taxon>
        <taxon>Actinomycetota</taxon>
        <taxon>Actinomycetes</taxon>
        <taxon>Micrococcales</taxon>
        <taxon>Cellulomonadaceae</taxon>
        <taxon>Actinotalea</taxon>
    </lineage>
</organism>
<evidence type="ECO:0000256" key="7">
    <source>
        <dbReference type="ARBA" id="ARBA00023211"/>
    </source>
</evidence>
<evidence type="ECO:0000256" key="8">
    <source>
        <dbReference type="ARBA" id="ARBA00047746"/>
    </source>
</evidence>
<evidence type="ECO:0000256" key="5">
    <source>
        <dbReference type="ARBA" id="ARBA00022800"/>
    </source>
</evidence>
<dbReference type="SUPFAM" id="SSF103365">
    <property type="entry name" value="Hypothetical protein PH1602"/>
    <property type="match status" value="1"/>
</dbReference>
<feature type="binding site" evidence="11">
    <location>
        <position position="265"/>
    </location>
    <ligand>
        <name>Mn(2+)</name>
        <dbReference type="ChEBI" id="CHEBI:29035"/>
        <label>2</label>
    </ligand>
</feature>
<evidence type="ECO:0000256" key="9">
    <source>
        <dbReference type="PIRSR" id="PIRSR601233-1"/>
    </source>
</evidence>
<keyword evidence="2" id="KW-0436">Ligase</keyword>
<dbReference type="GO" id="GO:0042245">
    <property type="term" value="P:RNA repair"/>
    <property type="evidence" value="ECO:0007669"/>
    <property type="project" value="UniProtKB-KW"/>
</dbReference>
<evidence type="ECO:0000256" key="10">
    <source>
        <dbReference type="PIRSR" id="PIRSR601233-2"/>
    </source>
</evidence>
<proteinExistence type="predicted"/>
<dbReference type="Gene3D" id="3.90.1860.10">
    <property type="entry name" value="tRNA-splicing ligase RtcB"/>
    <property type="match status" value="1"/>
</dbReference>
<keyword evidence="13" id="KW-1185">Reference proteome</keyword>
<feature type="binding site" evidence="11">
    <location>
        <position position="157"/>
    </location>
    <ligand>
        <name>Mn(2+)</name>
        <dbReference type="ChEBI" id="CHEBI:29035"/>
        <label>1</label>
    </ligand>
</feature>
<protein>
    <recommendedName>
        <fullName evidence="1">3'-phosphate/5'-hydroxy nucleic acid ligase</fullName>
        <ecNumber evidence="1">6.5.1.8</ecNumber>
    </recommendedName>
</protein>
<keyword evidence="3 11" id="KW-0479">Metal-binding</keyword>
<dbReference type="GO" id="GO:0030145">
    <property type="term" value="F:manganese ion binding"/>
    <property type="evidence" value="ECO:0007669"/>
    <property type="project" value="TreeGrafter"/>
</dbReference>
<name>A0A939LUH7_9CELL</name>
<dbReference type="InterPro" id="IPR036025">
    <property type="entry name" value="RtcB-like_sf"/>
</dbReference>
<keyword evidence="7 11" id="KW-0464">Manganese</keyword>
<feature type="binding site" evidence="10">
    <location>
        <begin position="156"/>
        <end position="160"/>
    </location>
    <ligand>
        <name>GMP</name>
        <dbReference type="ChEBI" id="CHEBI:58115"/>
    </ligand>
</feature>
<feature type="binding site" evidence="11">
    <location>
        <position position="69"/>
    </location>
    <ligand>
        <name>Mn(2+)</name>
        <dbReference type="ChEBI" id="CHEBI:29035"/>
        <label>1</label>
    </ligand>
</feature>
<evidence type="ECO:0000256" key="2">
    <source>
        <dbReference type="ARBA" id="ARBA00022598"/>
    </source>
</evidence>
<evidence type="ECO:0000313" key="12">
    <source>
        <dbReference type="EMBL" id="MBO1752925.1"/>
    </source>
</evidence>
<keyword evidence="5" id="KW-0692">RNA repair</keyword>
<feature type="active site" description="GMP-histidine intermediate" evidence="9">
    <location>
        <position position="321"/>
    </location>
</feature>
<dbReference type="Proteomes" id="UP000664209">
    <property type="component" value="Unassembled WGS sequence"/>
</dbReference>
<dbReference type="InterPro" id="IPR052915">
    <property type="entry name" value="RtcB-like"/>
</dbReference>
<feature type="binding site" evidence="10">
    <location>
        <begin position="321"/>
        <end position="324"/>
    </location>
    <ligand>
        <name>GMP</name>
        <dbReference type="ChEBI" id="CHEBI:58115"/>
    </ligand>
</feature>
<dbReference type="EC" id="6.5.1.8" evidence="1"/>
<dbReference type="InterPro" id="IPR001233">
    <property type="entry name" value="RtcB"/>
</dbReference>
<evidence type="ECO:0000256" key="6">
    <source>
        <dbReference type="ARBA" id="ARBA00023134"/>
    </source>
</evidence>
<keyword evidence="4 10" id="KW-0547">Nucleotide-binding</keyword>
<dbReference type="PANTHER" id="PTHR43749:SF2">
    <property type="entry name" value="RNA-SPLICING LIGASE RTCB"/>
    <property type="match status" value="1"/>
</dbReference>
<dbReference type="GO" id="GO:0006281">
    <property type="term" value="P:DNA repair"/>
    <property type="evidence" value="ECO:0007669"/>
    <property type="project" value="TreeGrafter"/>
</dbReference>
<dbReference type="EMBL" id="JAGEMK010000008">
    <property type="protein sequence ID" value="MBO1752925.1"/>
    <property type="molecule type" value="Genomic_DNA"/>
</dbReference>
<dbReference type="GO" id="GO:0005525">
    <property type="term" value="F:GTP binding"/>
    <property type="evidence" value="ECO:0007669"/>
    <property type="project" value="UniProtKB-KW"/>
</dbReference>
<dbReference type="Pfam" id="PF01139">
    <property type="entry name" value="RtcB"/>
    <property type="match status" value="1"/>
</dbReference>
<comment type="caution">
    <text evidence="12">The sequence shown here is derived from an EMBL/GenBank/DDBJ whole genome shotgun (WGS) entry which is preliminary data.</text>
</comment>
<feature type="binding site" evidence="10">
    <location>
        <position position="304"/>
    </location>
    <ligand>
        <name>GMP</name>
        <dbReference type="ChEBI" id="CHEBI:58115"/>
    </ligand>
</feature>
<gene>
    <name evidence="12" type="ORF">J4G33_14020</name>
</gene>
<dbReference type="PANTHER" id="PTHR43749">
    <property type="entry name" value="RNA-SPLICING LIGASE RTCB"/>
    <property type="match status" value="1"/>
</dbReference>
<dbReference type="GO" id="GO:0006396">
    <property type="term" value="P:RNA processing"/>
    <property type="evidence" value="ECO:0007669"/>
    <property type="project" value="InterPro"/>
</dbReference>
<accession>A0A939LUH7</accession>